<keyword evidence="1" id="KW-0472">Membrane</keyword>
<dbReference type="EMBL" id="JAEUXJ010000004">
    <property type="protein sequence ID" value="MBL6455956.1"/>
    <property type="molecule type" value="Genomic_DNA"/>
</dbReference>
<keyword evidence="1" id="KW-0812">Transmembrane</keyword>
<organism evidence="2 3">
    <name type="scientific">Belnapia mucosa</name>
    <dbReference type="NCBI Taxonomy" id="2804532"/>
    <lineage>
        <taxon>Bacteria</taxon>
        <taxon>Pseudomonadati</taxon>
        <taxon>Pseudomonadota</taxon>
        <taxon>Alphaproteobacteria</taxon>
        <taxon>Acetobacterales</taxon>
        <taxon>Roseomonadaceae</taxon>
        <taxon>Belnapia</taxon>
    </lineage>
</organism>
<feature type="transmembrane region" description="Helical" evidence="1">
    <location>
        <begin position="37"/>
        <end position="55"/>
    </location>
</feature>
<accession>A0ABS1V2N4</accession>
<evidence type="ECO:0000313" key="3">
    <source>
        <dbReference type="Proteomes" id="UP000606490"/>
    </source>
</evidence>
<protein>
    <submittedName>
        <fullName evidence="2">Uncharacterized protein</fullName>
    </submittedName>
</protein>
<dbReference type="RefSeq" id="WP_202825703.1">
    <property type="nucleotide sequence ID" value="NZ_JAEUXJ010000004.1"/>
</dbReference>
<keyword evidence="1" id="KW-1133">Transmembrane helix</keyword>
<reference evidence="2 3" key="1">
    <citation type="submission" date="2021-01" db="EMBL/GenBank/DDBJ databases">
        <title>Belnapia mucosa sp. nov. and Belnapia arida sp. nov., isolated from the Tabernas Desert (Almeria, Spain).</title>
        <authorList>
            <person name="Molina-Menor E."/>
            <person name="Vidal-Verdu A."/>
            <person name="Calonge A."/>
            <person name="Satari L."/>
            <person name="Pereto Magraner J."/>
            <person name="Porcar Miralles M."/>
        </authorList>
    </citation>
    <scope>NUCLEOTIDE SEQUENCE [LARGE SCALE GENOMIC DNA]</scope>
    <source>
        <strain evidence="2 3">T6</strain>
    </source>
</reference>
<proteinExistence type="predicted"/>
<keyword evidence="3" id="KW-1185">Reference proteome</keyword>
<dbReference type="Proteomes" id="UP000606490">
    <property type="component" value="Unassembled WGS sequence"/>
</dbReference>
<evidence type="ECO:0000313" key="2">
    <source>
        <dbReference type="EMBL" id="MBL6455956.1"/>
    </source>
</evidence>
<sequence>MATRTVRDDMKPDAVVIRQIRTAKPEEGKAKGEVMHLLRALLLVVAATAVFGWLVT</sequence>
<gene>
    <name evidence="2" type="ORF">JMJ55_11525</name>
</gene>
<evidence type="ECO:0000256" key="1">
    <source>
        <dbReference type="SAM" id="Phobius"/>
    </source>
</evidence>
<name>A0ABS1V2N4_9PROT</name>
<comment type="caution">
    <text evidence="2">The sequence shown here is derived from an EMBL/GenBank/DDBJ whole genome shotgun (WGS) entry which is preliminary data.</text>
</comment>